<dbReference type="InParanoid" id="A0A2K2D6L9"/>
<name>A0A2K2D6L9_BRADI</name>
<reference evidence="1 2" key="1">
    <citation type="journal article" date="2010" name="Nature">
        <title>Genome sequencing and analysis of the model grass Brachypodium distachyon.</title>
        <authorList>
            <consortium name="International Brachypodium Initiative"/>
        </authorList>
    </citation>
    <scope>NUCLEOTIDE SEQUENCE [LARGE SCALE GENOMIC DNA]</scope>
    <source>
        <strain evidence="1 2">Bd21</strain>
    </source>
</reference>
<keyword evidence="3" id="KW-1185">Reference proteome</keyword>
<dbReference type="AlphaFoldDB" id="A0A2K2D6L9"/>
<dbReference type="Gramene" id="PNT69924">
    <property type="protein sequence ID" value="PNT69924"/>
    <property type="gene ID" value="BRADI_2g03137v3"/>
</dbReference>
<dbReference type="EMBL" id="CM000881">
    <property type="protein sequence ID" value="PNT69924.1"/>
    <property type="molecule type" value="Genomic_DNA"/>
</dbReference>
<reference evidence="1" key="2">
    <citation type="submission" date="2017-06" db="EMBL/GenBank/DDBJ databases">
        <title>WGS assembly of Brachypodium distachyon.</title>
        <authorList>
            <consortium name="The International Brachypodium Initiative"/>
            <person name="Lucas S."/>
            <person name="Harmon-Smith M."/>
            <person name="Lail K."/>
            <person name="Tice H."/>
            <person name="Grimwood J."/>
            <person name="Bruce D."/>
            <person name="Barry K."/>
            <person name="Shu S."/>
            <person name="Lindquist E."/>
            <person name="Wang M."/>
            <person name="Pitluck S."/>
            <person name="Vogel J.P."/>
            <person name="Garvin D.F."/>
            <person name="Mockler T.C."/>
            <person name="Schmutz J."/>
            <person name="Rokhsar D."/>
            <person name="Bevan M.W."/>
        </authorList>
    </citation>
    <scope>NUCLEOTIDE SEQUENCE</scope>
    <source>
        <strain evidence="1">Bd21</strain>
    </source>
</reference>
<dbReference type="Proteomes" id="UP000008810">
    <property type="component" value="Chromosome 2"/>
</dbReference>
<gene>
    <name evidence="1" type="ORF">BRADI_2g03137v3</name>
</gene>
<evidence type="ECO:0000313" key="1">
    <source>
        <dbReference type="EMBL" id="PNT69924.1"/>
    </source>
</evidence>
<dbReference type="SUPFAM" id="SSF50494">
    <property type="entry name" value="Trypsin-like serine proteases"/>
    <property type="match status" value="1"/>
</dbReference>
<evidence type="ECO:0000313" key="3">
    <source>
        <dbReference type="Proteomes" id="UP000008810"/>
    </source>
</evidence>
<organism evidence="1">
    <name type="scientific">Brachypodium distachyon</name>
    <name type="common">Purple false brome</name>
    <name type="synonym">Trachynia distachya</name>
    <dbReference type="NCBI Taxonomy" id="15368"/>
    <lineage>
        <taxon>Eukaryota</taxon>
        <taxon>Viridiplantae</taxon>
        <taxon>Streptophyta</taxon>
        <taxon>Embryophyta</taxon>
        <taxon>Tracheophyta</taxon>
        <taxon>Spermatophyta</taxon>
        <taxon>Magnoliopsida</taxon>
        <taxon>Liliopsida</taxon>
        <taxon>Poales</taxon>
        <taxon>Poaceae</taxon>
        <taxon>BOP clade</taxon>
        <taxon>Pooideae</taxon>
        <taxon>Stipodae</taxon>
        <taxon>Brachypodieae</taxon>
        <taxon>Brachypodium</taxon>
    </lineage>
</organism>
<dbReference type="InterPro" id="IPR009003">
    <property type="entry name" value="Peptidase_S1_PA"/>
</dbReference>
<protein>
    <submittedName>
        <fullName evidence="1 2">Uncharacterized protein</fullName>
    </submittedName>
</protein>
<evidence type="ECO:0000313" key="2">
    <source>
        <dbReference type="EnsemblPlants" id="PNT69924"/>
    </source>
</evidence>
<reference evidence="2" key="3">
    <citation type="submission" date="2018-08" db="UniProtKB">
        <authorList>
            <consortium name="EnsemblPlants"/>
        </authorList>
    </citation>
    <scope>IDENTIFICATION</scope>
    <source>
        <strain evidence="2">cv. Bd21</strain>
    </source>
</reference>
<proteinExistence type="predicted"/>
<sequence>MAGNMDESYWSRNVFQEFEFSVARLNFRGRFLGNGFVVHCDEEGTCLLMTCRHIFEDVRDPWSAAVDAYFSRSNDPFFRARLLYLDETRDLSF</sequence>
<dbReference type="EnsemblPlants" id="PNT69924">
    <property type="protein sequence ID" value="PNT69924"/>
    <property type="gene ID" value="BRADI_2g03137v3"/>
</dbReference>
<accession>A0A2K2D6L9</accession>